<accession>A0A6P7XIF1</accession>
<keyword evidence="15" id="KW-0732">Signal</keyword>
<dbReference type="InterPro" id="IPR051264">
    <property type="entry name" value="FAD-oxidored/transferase_4"/>
</dbReference>
<dbReference type="FunFam" id="3.30.465.10:FF:000053">
    <property type="entry name" value="D-lactate dehydrogenase (Cytochrome), putative"/>
    <property type="match status" value="1"/>
</dbReference>
<keyword evidence="7" id="KW-0862">Zinc</keyword>
<dbReference type="FunFam" id="3.30.70.2740:FF:000002">
    <property type="entry name" value="D-2-hydroxyglutarate dehydrogenase mitochondrial"/>
    <property type="match status" value="1"/>
</dbReference>
<feature type="chain" id="PRO_5027829204" description="D-2-hydroxyglutarate dehydrogenase, mitochondrial" evidence="15">
    <location>
        <begin position="32"/>
        <end position="615"/>
    </location>
</feature>
<keyword evidence="10" id="KW-0496">Mitochondrion</keyword>
<dbReference type="FunFam" id="1.10.45.10:FF:000001">
    <property type="entry name" value="D-lactate dehydrogenase mitochondrial"/>
    <property type="match status" value="1"/>
</dbReference>
<dbReference type="Pfam" id="PF01565">
    <property type="entry name" value="FAD_binding_4"/>
    <property type="match status" value="1"/>
</dbReference>
<dbReference type="Gene3D" id="3.30.43.10">
    <property type="entry name" value="Uridine Diphospho-n-acetylenolpyruvylglucosamine Reductase, domain 2"/>
    <property type="match status" value="1"/>
</dbReference>
<dbReference type="OrthoDB" id="5332616at2759"/>
<evidence type="ECO:0000256" key="10">
    <source>
        <dbReference type="ARBA" id="ARBA00023128"/>
    </source>
</evidence>
<comment type="cofactor">
    <cofactor evidence="1">
        <name>FAD</name>
        <dbReference type="ChEBI" id="CHEBI:57692"/>
    </cofactor>
</comment>
<dbReference type="Gene3D" id="3.30.70.2190">
    <property type="match status" value="1"/>
</dbReference>
<evidence type="ECO:0000256" key="2">
    <source>
        <dbReference type="ARBA" id="ARBA00004173"/>
    </source>
</evidence>
<evidence type="ECO:0000256" key="11">
    <source>
        <dbReference type="ARBA" id="ARBA00039003"/>
    </source>
</evidence>
<feature type="domain" description="FAD-binding PCMH-type" evidence="16">
    <location>
        <begin position="185"/>
        <end position="365"/>
    </location>
</feature>
<comment type="function">
    <text evidence="13">Catalyzes the oxidation of D-2-hydroxyglutarate (D-2-HG) to alpha-ketoglutarate. Also catalyzes the oxidation of other D-2-hydroxyacids, such as D-malate (D-MAL) and D-lactate (D-LAC). Exhibits high activities towards D-2-HG and D-MAL but a very weak activity towards D-LAC.</text>
</comment>
<evidence type="ECO:0000256" key="9">
    <source>
        <dbReference type="ARBA" id="ARBA00023002"/>
    </source>
</evidence>
<dbReference type="Proteomes" id="UP000515156">
    <property type="component" value="Chromosome 1"/>
</dbReference>
<evidence type="ECO:0000256" key="14">
    <source>
        <dbReference type="ARBA" id="ARBA00049267"/>
    </source>
</evidence>
<evidence type="ECO:0000256" key="1">
    <source>
        <dbReference type="ARBA" id="ARBA00001974"/>
    </source>
</evidence>
<dbReference type="GO" id="GO:0071949">
    <property type="term" value="F:FAD binding"/>
    <property type="evidence" value="ECO:0007669"/>
    <property type="project" value="InterPro"/>
</dbReference>
<feature type="signal peptide" evidence="15">
    <location>
        <begin position="1"/>
        <end position="31"/>
    </location>
</feature>
<gene>
    <name evidence="18" type="primary">D2HGDH</name>
</gene>
<dbReference type="PROSITE" id="PS51387">
    <property type="entry name" value="FAD_PCMH"/>
    <property type="match status" value="1"/>
</dbReference>
<dbReference type="GeneID" id="115466100"/>
<dbReference type="InterPro" id="IPR016164">
    <property type="entry name" value="FAD-linked_Oxase-like_C"/>
</dbReference>
<dbReference type="Gene3D" id="3.30.70.2740">
    <property type="match status" value="1"/>
</dbReference>
<evidence type="ECO:0000256" key="3">
    <source>
        <dbReference type="ARBA" id="ARBA00008000"/>
    </source>
</evidence>
<dbReference type="GO" id="GO:0006108">
    <property type="term" value="P:malate metabolic process"/>
    <property type="evidence" value="ECO:0007669"/>
    <property type="project" value="UniProtKB-ARBA"/>
</dbReference>
<comment type="similarity">
    <text evidence="3">Belongs to the FAD-binding oxidoreductase/transferase type 4 family.</text>
</comment>
<dbReference type="RefSeq" id="XP_030052991.1">
    <property type="nucleotide sequence ID" value="XM_030197131.1"/>
</dbReference>
<comment type="catalytic activity">
    <reaction evidence="14">
        <text>(R)-malate + A = oxaloacetate + AH2</text>
        <dbReference type="Rhea" id="RHEA:67460"/>
        <dbReference type="ChEBI" id="CHEBI:13193"/>
        <dbReference type="ChEBI" id="CHEBI:15588"/>
        <dbReference type="ChEBI" id="CHEBI:16452"/>
        <dbReference type="ChEBI" id="CHEBI:17499"/>
    </reaction>
    <physiologicalReaction direction="left-to-right" evidence="14">
        <dbReference type="Rhea" id="RHEA:67461"/>
    </physiologicalReaction>
</comment>
<dbReference type="Gene3D" id="1.10.45.10">
    <property type="entry name" value="Vanillyl-alcohol Oxidase, Chain A, domain 4"/>
    <property type="match status" value="1"/>
</dbReference>
<evidence type="ECO:0000259" key="16">
    <source>
        <dbReference type="PROSITE" id="PS51387"/>
    </source>
</evidence>
<reference evidence="18" key="1">
    <citation type="submission" date="2025-08" db="UniProtKB">
        <authorList>
            <consortium name="RefSeq"/>
        </authorList>
    </citation>
    <scope>IDENTIFICATION</scope>
</reference>
<keyword evidence="8" id="KW-0809">Transit peptide</keyword>
<dbReference type="CTD" id="728294"/>
<keyword evidence="17" id="KW-1185">Reference proteome</keyword>
<evidence type="ECO:0000256" key="8">
    <source>
        <dbReference type="ARBA" id="ARBA00022946"/>
    </source>
</evidence>
<dbReference type="InterPro" id="IPR016169">
    <property type="entry name" value="FAD-bd_PCMH_sub2"/>
</dbReference>
<evidence type="ECO:0000256" key="4">
    <source>
        <dbReference type="ARBA" id="ARBA00022630"/>
    </source>
</evidence>
<comment type="subcellular location">
    <subcellularLocation>
        <location evidence="2">Mitochondrion</location>
    </subcellularLocation>
</comment>
<dbReference type="InterPro" id="IPR016171">
    <property type="entry name" value="Vanillyl_alc_oxidase_C-sub2"/>
</dbReference>
<dbReference type="SUPFAM" id="SSF56176">
    <property type="entry name" value="FAD-binding/transporter-associated domain-like"/>
    <property type="match status" value="1"/>
</dbReference>
<evidence type="ECO:0000313" key="17">
    <source>
        <dbReference type="Proteomes" id="UP000515156"/>
    </source>
</evidence>
<keyword evidence="4" id="KW-0285">Flavoprotein</keyword>
<organism evidence="17 18">
    <name type="scientific">Microcaecilia unicolor</name>
    <dbReference type="NCBI Taxonomy" id="1415580"/>
    <lineage>
        <taxon>Eukaryota</taxon>
        <taxon>Metazoa</taxon>
        <taxon>Chordata</taxon>
        <taxon>Craniata</taxon>
        <taxon>Vertebrata</taxon>
        <taxon>Euteleostomi</taxon>
        <taxon>Amphibia</taxon>
        <taxon>Gymnophiona</taxon>
        <taxon>Siphonopidae</taxon>
        <taxon>Microcaecilia</taxon>
    </lineage>
</organism>
<dbReference type="GO" id="GO:0046872">
    <property type="term" value="F:metal ion binding"/>
    <property type="evidence" value="ECO:0007669"/>
    <property type="project" value="UniProtKB-KW"/>
</dbReference>
<dbReference type="GO" id="GO:0005739">
    <property type="term" value="C:mitochondrion"/>
    <property type="evidence" value="ECO:0007669"/>
    <property type="project" value="UniProtKB-SubCell"/>
</dbReference>
<evidence type="ECO:0000256" key="15">
    <source>
        <dbReference type="SAM" id="SignalP"/>
    </source>
</evidence>
<dbReference type="PROSITE" id="PS51257">
    <property type="entry name" value="PROKAR_LIPOPROTEIN"/>
    <property type="match status" value="1"/>
</dbReference>
<evidence type="ECO:0000256" key="12">
    <source>
        <dbReference type="ARBA" id="ARBA00039639"/>
    </source>
</evidence>
<dbReference type="FunFam" id="3.30.43.10:FF:000002">
    <property type="entry name" value="D-2-hydroxyglutarate dehydrogenase, mitochondrial"/>
    <property type="match status" value="1"/>
</dbReference>
<dbReference type="InParanoid" id="A0A6P7XIF1"/>
<dbReference type="InterPro" id="IPR004113">
    <property type="entry name" value="FAD-bd_oxidored_4_C"/>
</dbReference>
<evidence type="ECO:0000256" key="5">
    <source>
        <dbReference type="ARBA" id="ARBA00022723"/>
    </source>
</evidence>
<keyword evidence="5" id="KW-0479">Metal-binding</keyword>
<dbReference type="Gene3D" id="3.30.465.10">
    <property type="match status" value="1"/>
</dbReference>
<dbReference type="AlphaFoldDB" id="A0A6P7XIF1"/>
<evidence type="ECO:0000313" key="18">
    <source>
        <dbReference type="RefSeq" id="XP_030052991.1"/>
    </source>
</evidence>
<keyword evidence="6" id="KW-0274">FAD</keyword>
<evidence type="ECO:0000256" key="13">
    <source>
        <dbReference type="ARBA" id="ARBA00045410"/>
    </source>
</evidence>
<dbReference type="KEGG" id="muo:115466100"/>
<sequence length="615" mass="67761">MGSSRAAKHSKTTATLWFFLAIGLACPRATAWGIRQGKEFFPLSASASRVTMAGSSVVYHSLMWCCSILPRWRITCYKGWTSAHFASAASYTTFHENWKVKSSKDSRHRVTKLWHVGLFRNRVFYCTSSAGAWEVPLTSERYGVQRLPFSHVSDKDLAFFEHTVPGRVITDPDMLKPFNVDWLKMVRGCSKVLLKPRISGEVSEILRYCNERNLAVTPQGGNTGLVGGSVPVFDEIILSTALMNQVISFNGVSGILVCQAGCILETLNQYVEEQEFIMPLDLGAKGSCHIGGNVATNAGGIRLLRYGSLRGTVLGLEAVLANGRVLNCLTSLRKDNTGYDLKQLFIGSEGTLGVITAVSILCPRKPKAANVAFLGCGSFAHVLETFKVCKGMLGEILSAYEFLDDECMKLVQKHLKLNNPLTGEGSPFYVLIETSGSNAGHDEEKLNNFLEQVISSGLVIAGTLATDETKIKALWALRERITEALTHDGYVYKYDISLPVEKLYDLVCDTRARLGKSAKNVVGYGHLGDGNLHLNITADSYQQTLLNAIEPFVYEWTAKYQGSISAEHGLGFKKKQHIYYSKPDEAVELMQKVKAMLDPRGILNPYKTLPTQGSH</sequence>
<dbReference type="SUPFAM" id="SSF55103">
    <property type="entry name" value="FAD-linked oxidases, C-terminal domain"/>
    <property type="match status" value="1"/>
</dbReference>
<dbReference type="GO" id="GO:0051990">
    <property type="term" value="F:(R)-2-hydroxyglutarate dehydrogenase activity"/>
    <property type="evidence" value="ECO:0007669"/>
    <property type="project" value="UniProtKB-EC"/>
</dbReference>
<protein>
    <recommendedName>
        <fullName evidence="12">D-2-hydroxyglutarate dehydrogenase, mitochondrial</fullName>
        <ecNumber evidence="11">1.1.99.39</ecNumber>
    </recommendedName>
</protein>
<dbReference type="EC" id="1.1.99.39" evidence="11"/>
<dbReference type="PANTHER" id="PTHR43716:SF1">
    <property type="entry name" value="D-2-HYDROXYGLUTARATE DEHYDROGENASE, MITOCHONDRIAL"/>
    <property type="match status" value="1"/>
</dbReference>
<dbReference type="InterPro" id="IPR006094">
    <property type="entry name" value="Oxid_FAD_bind_N"/>
</dbReference>
<dbReference type="Pfam" id="PF02913">
    <property type="entry name" value="FAD-oxidase_C"/>
    <property type="match status" value="1"/>
</dbReference>
<name>A0A6P7XIF1_9AMPH</name>
<dbReference type="InterPro" id="IPR016166">
    <property type="entry name" value="FAD-bd_PCMH"/>
</dbReference>
<keyword evidence="9" id="KW-0560">Oxidoreductase</keyword>
<dbReference type="PANTHER" id="PTHR43716">
    <property type="entry name" value="D-2-HYDROXYGLUTARATE DEHYDROGENASE, MITOCHONDRIAL"/>
    <property type="match status" value="1"/>
</dbReference>
<dbReference type="FunFam" id="3.30.70.2190:FF:000001">
    <property type="entry name" value="D-2-hydroxyglutarate dehydrogenase mitochondrial"/>
    <property type="match status" value="1"/>
</dbReference>
<dbReference type="FunCoup" id="A0A6P7XIF1">
    <property type="interactions" value="1547"/>
</dbReference>
<proteinExistence type="inferred from homology"/>
<evidence type="ECO:0000256" key="7">
    <source>
        <dbReference type="ARBA" id="ARBA00022833"/>
    </source>
</evidence>
<evidence type="ECO:0000256" key="6">
    <source>
        <dbReference type="ARBA" id="ARBA00022827"/>
    </source>
</evidence>
<dbReference type="InterPro" id="IPR036318">
    <property type="entry name" value="FAD-bd_PCMH-like_sf"/>
</dbReference>
<dbReference type="InterPro" id="IPR016167">
    <property type="entry name" value="FAD-bd_PCMH_sub1"/>
</dbReference>